<dbReference type="PRINTS" id="PR00301">
    <property type="entry name" value="HEATSHOCK70"/>
</dbReference>
<dbReference type="InterPro" id="IPR013783">
    <property type="entry name" value="Ig-like_fold"/>
</dbReference>
<dbReference type="Pfam" id="PF18078">
    <property type="entry name" value="Thioredoxin_11"/>
    <property type="match status" value="1"/>
</dbReference>
<dbReference type="Proteomes" id="UP000290572">
    <property type="component" value="Unassembled WGS sequence"/>
</dbReference>
<dbReference type="InterPro" id="IPR018181">
    <property type="entry name" value="Heat_shock_70_CS"/>
</dbReference>
<reference evidence="7 8" key="1">
    <citation type="submission" date="2018-03" db="EMBL/GenBank/DDBJ databases">
        <title>Draft genome sequence of Rohu Carp (Labeo rohita).</title>
        <authorList>
            <person name="Das P."/>
            <person name="Kushwaha B."/>
            <person name="Joshi C.G."/>
            <person name="Kumar D."/>
            <person name="Nagpure N.S."/>
            <person name="Sahoo L."/>
            <person name="Das S.P."/>
            <person name="Bit A."/>
            <person name="Patnaik S."/>
            <person name="Meher P.K."/>
            <person name="Jayasankar P."/>
            <person name="Koringa P.G."/>
            <person name="Patel N.V."/>
            <person name="Hinsu A.T."/>
            <person name="Kumar R."/>
            <person name="Pandey M."/>
            <person name="Agarwal S."/>
            <person name="Srivastava S."/>
            <person name="Singh M."/>
            <person name="Iquebal M.A."/>
            <person name="Jaiswal S."/>
            <person name="Angadi U.B."/>
            <person name="Kumar N."/>
            <person name="Raza M."/>
            <person name="Shah T.M."/>
            <person name="Rai A."/>
            <person name="Jena J.K."/>
        </authorList>
    </citation>
    <scope>NUCLEOTIDE SEQUENCE [LARGE SCALE GENOMIC DNA]</scope>
    <source>
        <strain evidence="7">DASCIFA01</strain>
        <tissue evidence="7">Testis</tissue>
    </source>
</reference>
<evidence type="ECO:0000256" key="3">
    <source>
        <dbReference type="ARBA" id="ARBA00022840"/>
    </source>
</evidence>
<feature type="region of interest" description="Disordered" evidence="5">
    <location>
        <begin position="41"/>
        <end position="65"/>
    </location>
</feature>
<dbReference type="InterPro" id="IPR003961">
    <property type="entry name" value="FN3_dom"/>
</dbReference>
<dbReference type="EMBL" id="QBIY01013025">
    <property type="protein sequence ID" value="RXN12848.1"/>
    <property type="molecule type" value="Genomic_DNA"/>
</dbReference>
<protein>
    <recommendedName>
        <fullName evidence="4">Heat shock cognate 71 kDa protein</fullName>
    </recommendedName>
</protein>
<evidence type="ECO:0000259" key="6">
    <source>
        <dbReference type="PROSITE" id="PS50853"/>
    </source>
</evidence>
<dbReference type="Pfam" id="PF00041">
    <property type="entry name" value="fn3"/>
    <property type="match status" value="1"/>
</dbReference>
<dbReference type="FunFam" id="3.30.30.30:FF:000001">
    <property type="entry name" value="heat shock 70 kDa protein-like"/>
    <property type="match status" value="1"/>
</dbReference>
<keyword evidence="2" id="KW-0547">Nucleotide-binding</keyword>
<evidence type="ECO:0000256" key="5">
    <source>
        <dbReference type="SAM" id="MobiDB-lite"/>
    </source>
</evidence>
<keyword evidence="8" id="KW-1185">Reference proteome</keyword>
<dbReference type="Gene3D" id="3.30.420.40">
    <property type="match status" value="2"/>
</dbReference>
<evidence type="ECO:0000256" key="4">
    <source>
        <dbReference type="ARBA" id="ARBA00040611"/>
    </source>
</evidence>
<dbReference type="PROSITE" id="PS00297">
    <property type="entry name" value="HSP70_1"/>
    <property type="match status" value="1"/>
</dbReference>
<dbReference type="CDD" id="cd00063">
    <property type="entry name" value="FN3"/>
    <property type="match status" value="1"/>
</dbReference>
<dbReference type="GO" id="GO:0140662">
    <property type="term" value="F:ATP-dependent protein folding chaperone"/>
    <property type="evidence" value="ECO:0007669"/>
    <property type="project" value="InterPro"/>
</dbReference>
<dbReference type="InterPro" id="IPR036116">
    <property type="entry name" value="FN3_sf"/>
</dbReference>
<comment type="similarity">
    <text evidence="1">Belongs to the heat shock protein 70 family.</text>
</comment>
<dbReference type="InterPro" id="IPR040581">
    <property type="entry name" value="Thioredoxin_11"/>
</dbReference>
<dbReference type="Pfam" id="PF21109">
    <property type="entry name" value="Stonustoxin_helical"/>
    <property type="match status" value="1"/>
</dbReference>
<dbReference type="InterPro" id="IPR013126">
    <property type="entry name" value="Hsp_70_fam"/>
</dbReference>
<dbReference type="PANTHER" id="PTHR31594">
    <property type="entry name" value="AIG1-TYPE G DOMAIN-CONTAINING PROTEIN"/>
    <property type="match status" value="1"/>
</dbReference>
<dbReference type="FunFam" id="3.30.420.40:FF:000026">
    <property type="entry name" value="Heat shock protein 70"/>
    <property type="match status" value="1"/>
</dbReference>
<dbReference type="GO" id="GO:0005524">
    <property type="term" value="F:ATP binding"/>
    <property type="evidence" value="ECO:0007669"/>
    <property type="project" value="UniProtKB-KW"/>
</dbReference>
<dbReference type="Gene3D" id="2.60.40.10">
    <property type="entry name" value="Immunoglobulins"/>
    <property type="match status" value="1"/>
</dbReference>
<keyword evidence="3" id="KW-0067">ATP-binding</keyword>
<dbReference type="AlphaFoldDB" id="A0A498LWE4"/>
<name>A0A498LWE4_LABRO</name>
<feature type="compositionally biased region" description="Low complexity" evidence="5">
    <location>
        <begin position="55"/>
        <end position="65"/>
    </location>
</feature>
<feature type="domain" description="Fibronectin type-III" evidence="6">
    <location>
        <begin position="511"/>
        <end position="605"/>
    </location>
</feature>
<dbReference type="SUPFAM" id="SSF53067">
    <property type="entry name" value="Actin-like ATPase domain"/>
    <property type="match status" value="2"/>
</dbReference>
<dbReference type="PROSITE" id="PS00329">
    <property type="entry name" value="HSP70_2"/>
    <property type="match status" value="1"/>
</dbReference>
<dbReference type="Pfam" id="PF00012">
    <property type="entry name" value="HSP70"/>
    <property type="match status" value="1"/>
</dbReference>
<dbReference type="InterPro" id="IPR048997">
    <property type="entry name" value="Stonustoxin-like_helical"/>
</dbReference>
<dbReference type="Pfam" id="PF24674">
    <property type="entry name" value="MACPF_SNTX"/>
    <property type="match status" value="1"/>
</dbReference>
<dbReference type="SUPFAM" id="SSF49265">
    <property type="entry name" value="Fibronectin type III"/>
    <property type="match status" value="1"/>
</dbReference>
<dbReference type="PROSITE" id="PS50853">
    <property type="entry name" value="FN3"/>
    <property type="match status" value="1"/>
</dbReference>
<evidence type="ECO:0000256" key="1">
    <source>
        <dbReference type="ARBA" id="ARBA00007381"/>
    </source>
</evidence>
<evidence type="ECO:0000256" key="2">
    <source>
        <dbReference type="ARBA" id="ARBA00022741"/>
    </source>
</evidence>
<comment type="caution">
    <text evidence="7">The sequence shown here is derived from an EMBL/GenBank/DDBJ whole genome shotgun (WGS) entry which is preliminary data.</text>
</comment>
<feature type="compositionally biased region" description="Basic and acidic residues" evidence="5">
    <location>
        <begin position="41"/>
        <end position="54"/>
    </location>
</feature>
<proteinExistence type="inferred from homology"/>
<evidence type="ECO:0000313" key="8">
    <source>
        <dbReference type="Proteomes" id="UP000290572"/>
    </source>
</evidence>
<gene>
    <name evidence="7" type="ORF">ROHU_029301</name>
</gene>
<dbReference type="Gene3D" id="3.90.640.10">
    <property type="entry name" value="Actin, Chain A, domain 4"/>
    <property type="match status" value="1"/>
</dbReference>
<organism evidence="7 8">
    <name type="scientific">Labeo rohita</name>
    <name type="common">Indian major carp</name>
    <name type="synonym">Cyprinus rohita</name>
    <dbReference type="NCBI Taxonomy" id="84645"/>
    <lineage>
        <taxon>Eukaryota</taxon>
        <taxon>Metazoa</taxon>
        <taxon>Chordata</taxon>
        <taxon>Craniata</taxon>
        <taxon>Vertebrata</taxon>
        <taxon>Euteleostomi</taxon>
        <taxon>Actinopterygii</taxon>
        <taxon>Neopterygii</taxon>
        <taxon>Teleostei</taxon>
        <taxon>Ostariophysi</taxon>
        <taxon>Cypriniformes</taxon>
        <taxon>Cyprinidae</taxon>
        <taxon>Labeoninae</taxon>
        <taxon>Labeonini</taxon>
        <taxon>Labeo</taxon>
    </lineage>
</organism>
<evidence type="ECO:0000313" key="7">
    <source>
        <dbReference type="EMBL" id="RXN12848.1"/>
    </source>
</evidence>
<dbReference type="STRING" id="84645.A0A498LWE4"/>
<dbReference type="InterPro" id="IPR043129">
    <property type="entry name" value="ATPase_NBD"/>
</dbReference>
<dbReference type="Gene3D" id="3.30.30.30">
    <property type="match status" value="1"/>
</dbReference>
<accession>A0A498LWE4</accession>
<dbReference type="InterPro" id="IPR056072">
    <property type="entry name" value="SNTX_MACPF/CDC-like_dom"/>
</dbReference>
<sequence length="863" mass="97142">MASKPIEVAALGRPLVPGMLYDCRRDSFIPGVTLWDKKSLSEDLDSRPQPRTDLKFSSSDSFSSKSSFLDINASLKASLLGGLVEVGGSAKYLCDTKSSNQQSRVTMYYSETTRFEQLTMTQLGRITHPQVFEQKTATHVVTAVLYGAQVFMVFDRMFSDKENKQETEGELNVIVKKIPKFSVEGKGSGQLTDAEKEMAENITCTFHGDISLEQNPTTYMEALDLYKQLPTLLKDNPQNAVPIKVWLYPLHLLDNRAAQLEREISTSLVSITQDIMEQLVEAERTYNDLSRNTLVNVFRDIKVKLQSFQESFSIYKSVLQKALARVLPGIRGGEIEEKSLEDILKIYKNSPFNAGMLNRWLDDVKSEFSILRSYIKKLEGIKIEDEHSLNTILLDPDIDFVVCFSFTSLRNEDPYLEKLQGFLRSGKFEEQDGEENLVSMASVRKWFNDADVILKMRENLSLFRSFSEANKSEKRICFIISAISDPSFKGSSIYLYENGNLTDKRFQPVSKPPPLTLEDYQNTTVSLKLHKSATGETVQYRVEYRQVEADFEAEEQWLLIDTTDEDFTLTGLESEKPYLIRYRIVSKVGVSEASDTVSTMITSGIMSYAKVAIGIDLGTTYSCVGVFRHGKVEIIANDQGNRTTPSYVAFTDTERLIGDAAKNQVSMNPNNTVFDALRLIGRKFDDPVVQSNMKHWPFKVINKSGKPKIQVEYKGENKTFYPEEISSMVLVKMKEIAEAYLGQKVWNAVITVPAYFNDSQIQATKDAGEIAGLNVLRVINEPTAAAIAYGLDRGNKSEGNVLIFDLGGGTSDVSIVNIEDGIFEVKATAGDTHLGGEDFDNRMVNHFVEEFKRKHKKDISQKN</sequence>
<dbReference type="InterPro" id="IPR052090">
    <property type="entry name" value="Cytolytic_pore-forming_toxin"/>
</dbReference>
<dbReference type="PANTHER" id="PTHR31594:SF11">
    <property type="entry name" value="NEOVERRUCOTOXIN SUBUNIT ALPHA-LIKE ISOFORM X1-RELATED"/>
    <property type="match status" value="1"/>
</dbReference>